<keyword evidence="1" id="KW-0472">Membrane</keyword>
<dbReference type="Proteomes" id="UP000001064">
    <property type="component" value="Unassembled WGS sequence"/>
</dbReference>
<feature type="chain" id="PRO_5003261748" evidence="2">
    <location>
        <begin position="20"/>
        <end position="259"/>
    </location>
</feature>
<dbReference type="KEGG" id="dpp:DICPUDRAFT_91918"/>
<dbReference type="eggNOG" id="ENOG502RIIH">
    <property type="taxonomic scope" value="Eukaryota"/>
</dbReference>
<evidence type="ECO:0000256" key="2">
    <source>
        <dbReference type="SAM" id="SignalP"/>
    </source>
</evidence>
<dbReference type="STRING" id="5786.F0ZJ87"/>
<evidence type="ECO:0000313" key="4">
    <source>
        <dbReference type="Proteomes" id="UP000001064"/>
    </source>
</evidence>
<dbReference type="VEuPathDB" id="AmoebaDB:DICPUDRAFT_91918"/>
<dbReference type="RefSeq" id="XP_003287492.1">
    <property type="nucleotide sequence ID" value="XM_003287444.1"/>
</dbReference>
<sequence>MKYFILSILLINLLVFVSGDVLVPNTNSDNQKYFSRKDHHKTESFNPCKHGDYDFSGFNNASSYQYSFRDHRDSETYTLFWNVCGKDGTSKCYNQKDDAVCEKSEHTYRVLGFNHRTSFQEFTSGDKYDRQGGIITYTALNSIGCPNLQSNVHISLYCDRFTKNRILSVNANREACLVNIHLIGDSGCPMLLKPIYKYIIGISLSIMAFSSLLAVCTYCIHLLHKQYHDRKKKLLKEQSKSLLINGESSYTPGGDDSWL</sequence>
<dbReference type="GeneID" id="10500376"/>
<organism evidence="3 4">
    <name type="scientific">Dictyostelium purpureum</name>
    <name type="common">Slime mold</name>
    <dbReference type="NCBI Taxonomy" id="5786"/>
    <lineage>
        <taxon>Eukaryota</taxon>
        <taxon>Amoebozoa</taxon>
        <taxon>Evosea</taxon>
        <taxon>Eumycetozoa</taxon>
        <taxon>Dictyostelia</taxon>
        <taxon>Dictyosteliales</taxon>
        <taxon>Dictyosteliaceae</taxon>
        <taxon>Dictyostelium</taxon>
    </lineage>
</organism>
<dbReference type="FunCoup" id="F0ZJ87">
    <property type="interactions" value="398"/>
</dbReference>
<proteinExistence type="predicted"/>
<evidence type="ECO:0000256" key="1">
    <source>
        <dbReference type="SAM" id="Phobius"/>
    </source>
</evidence>
<dbReference type="AlphaFoldDB" id="F0ZJ87"/>
<name>F0ZJ87_DICPU</name>
<keyword evidence="1" id="KW-1133">Transmembrane helix</keyword>
<dbReference type="InParanoid" id="F0ZJ87"/>
<evidence type="ECO:0000313" key="3">
    <source>
        <dbReference type="EMBL" id="EGC35991.1"/>
    </source>
</evidence>
<dbReference type="OMA" id="NANREAC"/>
<keyword evidence="4" id="KW-1185">Reference proteome</keyword>
<reference evidence="4" key="1">
    <citation type="journal article" date="2011" name="Genome Biol.">
        <title>Comparative genomics of the social amoebae Dictyostelium discoideum and Dictyostelium purpureum.</title>
        <authorList>
            <consortium name="US DOE Joint Genome Institute (JGI-PGF)"/>
            <person name="Sucgang R."/>
            <person name="Kuo A."/>
            <person name="Tian X."/>
            <person name="Salerno W."/>
            <person name="Parikh A."/>
            <person name="Feasley C.L."/>
            <person name="Dalin E."/>
            <person name="Tu H."/>
            <person name="Huang E."/>
            <person name="Barry K."/>
            <person name="Lindquist E."/>
            <person name="Shapiro H."/>
            <person name="Bruce D."/>
            <person name="Schmutz J."/>
            <person name="Salamov A."/>
            <person name="Fey P."/>
            <person name="Gaudet P."/>
            <person name="Anjard C."/>
            <person name="Babu M.M."/>
            <person name="Basu S."/>
            <person name="Bushmanova Y."/>
            <person name="van der Wel H."/>
            <person name="Katoh-Kurasawa M."/>
            <person name="Dinh C."/>
            <person name="Coutinho P.M."/>
            <person name="Saito T."/>
            <person name="Elias M."/>
            <person name="Schaap P."/>
            <person name="Kay R.R."/>
            <person name="Henrissat B."/>
            <person name="Eichinger L."/>
            <person name="Rivero F."/>
            <person name="Putnam N.H."/>
            <person name="West C.M."/>
            <person name="Loomis W.F."/>
            <person name="Chisholm R.L."/>
            <person name="Shaulsky G."/>
            <person name="Strassmann J.E."/>
            <person name="Queller D.C."/>
            <person name="Kuspa A."/>
            <person name="Grigoriev I.V."/>
        </authorList>
    </citation>
    <scope>NUCLEOTIDE SEQUENCE [LARGE SCALE GENOMIC DNA]</scope>
    <source>
        <strain evidence="4">QSDP1</strain>
    </source>
</reference>
<dbReference type="SUPFAM" id="SSF50911">
    <property type="entry name" value="Mannose 6-phosphate receptor domain"/>
    <property type="match status" value="1"/>
</dbReference>
<dbReference type="Gene3D" id="2.70.130.10">
    <property type="entry name" value="Mannose-6-phosphate receptor binding domain"/>
    <property type="match status" value="1"/>
</dbReference>
<feature type="signal peptide" evidence="2">
    <location>
        <begin position="1"/>
        <end position="19"/>
    </location>
</feature>
<protein>
    <submittedName>
        <fullName evidence="3">Expressed protein</fullName>
    </submittedName>
</protein>
<feature type="transmembrane region" description="Helical" evidence="1">
    <location>
        <begin position="198"/>
        <end position="223"/>
    </location>
</feature>
<dbReference type="EMBL" id="GL871041">
    <property type="protein sequence ID" value="EGC35991.1"/>
    <property type="molecule type" value="Genomic_DNA"/>
</dbReference>
<keyword evidence="1" id="KW-0812">Transmembrane</keyword>
<keyword evidence="2" id="KW-0732">Signal</keyword>
<gene>
    <name evidence="3" type="ORF">DICPUDRAFT_91918</name>
</gene>
<accession>F0ZJ87</accession>
<dbReference type="InterPro" id="IPR009011">
    <property type="entry name" value="Man6P_isomerase_rcpt-bd_dom_sf"/>
</dbReference>